<sequence>MAVLPFRLSHLALEVFGKYVSNLIVDLVTLSQDANVEDFDSKYLQPTCDILEELIHHTVPSTLANEVTEKLLTHVLRTYNHLVWRERLFLVIHKQQTSWYEEIVVHIASATFHPCTTVFEYNKRCIGIAFTPFEIQFMNRYLDKVFRKVKNIKVIRVSVGKFDTKIIFDRVLSTQSLDEFSSHFSSDDTLKVLSQSCKHLKHLDVSDSKVTDQSVEDILNFKNLKSLKINNTKLSPEAVTKILKGVNTHSKLPLELLKSPLTPTQIELLPECFPNLVSLEISVSENCSLASLKSLKKLQSLSISQNSPIGTSNFNFSSAKELLSEIGSRLRNLSIQEVHNTDLKFIAKSCPNIQCISLNFKNSDRMGFQEGLNVFEYSEISPLPEFPSVQYCDLTAYNLEFIKYFVSRLVNVKEVRISLFKRRHDPLVKFVVDKMLQGAIQTLHINRNKIRISGQFGVINSVNGSTFIVKIQELECIMRRVCSGLHIDCNWQL</sequence>
<reference evidence="1" key="1">
    <citation type="journal article" date="2023" name="IScience">
        <title>Live-bearing cockroach genome reveals convergent evolutionary mechanisms linked to viviparity in insects and beyond.</title>
        <authorList>
            <person name="Fouks B."/>
            <person name="Harrison M.C."/>
            <person name="Mikhailova A.A."/>
            <person name="Marchal E."/>
            <person name="English S."/>
            <person name="Carruthers M."/>
            <person name="Jennings E.C."/>
            <person name="Chiamaka E.L."/>
            <person name="Frigard R.A."/>
            <person name="Pippel M."/>
            <person name="Attardo G.M."/>
            <person name="Benoit J.B."/>
            <person name="Bornberg-Bauer E."/>
            <person name="Tobe S.S."/>
        </authorList>
    </citation>
    <scope>NUCLEOTIDE SEQUENCE</scope>
    <source>
        <strain evidence="1">Stay&amp;Tobe</strain>
    </source>
</reference>
<dbReference type="AlphaFoldDB" id="A0AAD8A2E7"/>
<dbReference type="InterPro" id="IPR032675">
    <property type="entry name" value="LRR_dom_sf"/>
</dbReference>
<dbReference type="Gene3D" id="3.80.10.10">
    <property type="entry name" value="Ribonuclease Inhibitor"/>
    <property type="match status" value="2"/>
</dbReference>
<comment type="caution">
    <text evidence="1">The sequence shown here is derived from an EMBL/GenBank/DDBJ whole genome shotgun (WGS) entry which is preliminary data.</text>
</comment>
<accession>A0AAD8A2E7</accession>
<dbReference type="SUPFAM" id="SSF52047">
    <property type="entry name" value="RNI-like"/>
    <property type="match status" value="1"/>
</dbReference>
<gene>
    <name evidence="1" type="ORF">L9F63_016109</name>
</gene>
<reference evidence="1" key="2">
    <citation type="submission" date="2023-05" db="EMBL/GenBank/DDBJ databases">
        <authorList>
            <person name="Fouks B."/>
        </authorList>
    </citation>
    <scope>NUCLEOTIDE SEQUENCE</scope>
    <source>
        <strain evidence="1">Stay&amp;Tobe</strain>
        <tissue evidence="1">Testes</tissue>
    </source>
</reference>
<feature type="non-terminal residue" evidence="1">
    <location>
        <position position="1"/>
    </location>
</feature>
<organism evidence="1 2">
    <name type="scientific">Diploptera punctata</name>
    <name type="common">Pacific beetle cockroach</name>
    <dbReference type="NCBI Taxonomy" id="6984"/>
    <lineage>
        <taxon>Eukaryota</taxon>
        <taxon>Metazoa</taxon>
        <taxon>Ecdysozoa</taxon>
        <taxon>Arthropoda</taxon>
        <taxon>Hexapoda</taxon>
        <taxon>Insecta</taxon>
        <taxon>Pterygota</taxon>
        <taxon>Neoptera</taxon>
        <taxon>Polyneoptera</taxon>
        <taxon>Dictyoptera</taxon>
        <taxon>Blattodea</taxon>
        <taxon>Blaberoidea</taxon>
        <taxon>Blaberidae</taxon>
        <taxon>Diplopterinae</taxon>
        <taxon>Diploptera</taxon>
    </lineage>
</organism>
<proteinExistence type="predicted"/>
<protein>
    <submittedName>
        <fullName evidence="1">Uncharacterized protein</fullName>
    </submittedName>
</protein>
<keyword evidence="2" id="KW-1185">Reference proteome</keyword>
<dbReference type="EMBL" id="JASPKZ010004187">
    <property type="protein sequence ID" value="KAJ9590865.1"/>
    <property type="molecule type" value="Genomic_DNA"/>
</dbReference>
<evidence type="ECO:0000313" key="1">
    <source>
        <dbReference type="EMBL" id="KAJ9590865.1"/>
    </source>
</evidence>
<evidence type="ECO:0000313" key="2">
    <source>
        <dbReference type="Proteomes" id="UP001233999"/>
    </source>
</evidence>
<name>A0AAD8A2E7_DIPPU</name>
<dbReference type="Proteomes" id="UP001233999">
    <property type="component" value="Unassembled WGS sequence"/>
</dbReference>